<feature type="region of interest" description="Disordered" evidence="5">
    <location>
        <begin position="224"/>
        <end position="244"/>
    </location>
</feature>
<feature type="domain" description="Response regulatory" evidence="7">
    <location>
        <begin position="19"/>
        <end position="133"/>
    </location>
</feature>
<evidence type="ECO:0000256" key="5">
    <source>
        <dbReference type="SAM" id="MobiDB-lite"/>
    </source>
</evidence>
<gene>
    <name evidence="8" type="primary">liaR_1</name>
    <name evidence="8" type="ORF">MCHLDSM_00365</name>
</gene>
<dbReference type="PROSITE" id="PS50043">
    <property type="entry name" value="HTH_LUXR_2"/>
    <property type="match status" value="1"/>
</dbReference>
<keyword evidence="9" id="KW-1185">Reference proteome</keyword>
<evidence type="ECO:0000256" key="3">
    <source>
        <dbReference type="ARBA" id="ARBA00023163"/>
    </source>
</evidence>
<dbReference type="PROSITE" id="PS50110">
    <property type="entry name" value="RESPONSE_REGULATORY"/>
    <property type="match status" value="1"/>
</dbReference>
<dbReference type="PATRIC" id="fig|37916.4.peg.403"/>
<dbReference type="GO" id="GO:0003677">
    <property type="term" value="F:DNA binding"/>
    <property type="evidence" value="ECO:0007669"/>
    <property type="project" value="UniProtKB-KW"/>
</dbReference>
<dbReference type="Proteomes" id="UP000036513">
    <property type="component" value="Unassembled WGS sequence"/>
</dbReference>
<evidence type="ECO:0000259" key="6">
    <source>
        <dbReference type="PROSITE" id="PS50043"/>
    </source>
</evidence>
<evidence type="ECO:0000313" key="8">
    <source>
        <dbReference type="EMBL" id="KMO83438.1"/>
    </source>
</evidence>
<dbReference type="AlphaFoldDB" id="A0A0J6WMZ0"/>
<protein>
    <submittedName>
        <fullName evidence="8">Transcriptional regulatory protein LiaR</fullName>
    </submittedName>
</protein>
<dbReference type="PRINTS" id="PR00038">
    <property type="entry name" value="HTHLUXR"/>
</dbReference>
<evidence type="ECO:0000256" key="1">
    <source>
        <dbReference type="ARBA" id="ARBA00023015"/>
    </source>
</evidence>
<dbReference type="SMART" id="SM00421">
    <property type="entry name" value="HTH_LUXR"/>
    <property type="match status" value="1"/>
</dbReference>
<sequence>MDVTAPVTNGDSRAAAPGKVLIVDDCTLYREALASALISNGKLSVRTAWDVPSLIGALESAAPRVILLNMAASKVRTFLRAARNLSPEVPVVAVATPEDDQDTIFACAEAGVAAYHMKVDSLADLLVLIHVVADGNTWCPPQIAATLLRRVSAVAGSRRSAPRDPVLTSREIQVLHMLELGRSNQEIALELSIAVHTVKNHVHNLLTKLGVNTRAEAAAAFHKLRGDQDDRRRPGSRSSQSWLR</sequence>
<dbReference type="InterPro" id="IPR000792">
    <property type="entry name" value="Tscrpt_reg_LuxR_C"/>
</dbReference>
<comment type="caution">
    <text evidence="4">Lacks conserved residue(s) required for the propagation of feature annotation.</text>
</comment>
<evidence type="ECO:0000313" key="9">
    <source>
        <dbReference type="Proteomes" id="UP000036513"/>
    </source>
</evidence>
<dbReference type="InterPro" id="IPR011006">
    <property type="entry name" value="CheY-like_superfamily"/>
</dbReference>
<evidence type="ECO:0000256" key="2">
    <source>
        <dbReference type="ARBA" id="ARBA00023125"/>
    </source>
</evidence>
<dbReference type="PANTHER" id="PTHR44688:SF16">
    <property type="entry name" value="DNA-BINDING TRANSCRIPTIONAL ACTIVATOR DEVR_DOSR"/>
    <property type="match status" value="1"/>
</dbReference>
<dbReference type="InterPro" id="IPR016032">
    <property type="entry name" value="Sig_transdc_resp-reg_C-effctor"/>
</dbReference>
<keyword evidence="1" id="KW-0805">Transcription regulation</keyword>
<dbReference type="SUPFAM" id="SSF46894">
    <property type="entry name" value="C-terminal effector domain of the bipartite response regulators"/>
    <property type="match status" value="1"/>
</dbReference>
<evidence type="ECO:0000256" key="4">
    <source>
        <dbReference type="PROSITE-ProRule" id="PRU00169"/>
    </source>
</evidence>
<dbReference type="EMBL" id="JYNL01000004">
    <property type="protein sequence ID" value="KMO83438.1"/>
    <property type="molecule type" value="Genomic_DNA"/>
</dbReference>
<proteinExistence type="predicted"/>
<feature type="domain" description="HTH luxR-type" evidence="6">
    <location>
        <begin position="160"/>
        <end position="225"/>
    </location>
</feature>
<comment type="caution">
    <text evidence="8">The sequence shown here is derived from an EMBL/GenBank/DDBJ whole genome shotgun (WGS) entry which is preliminary data.</text>
</comment>
<name>A0A0J6WMZ0_9MYCO</name>
<dbReference type="Pfam" id="PF00196">
    <property type="entry name" value="GerE"/>
    <property type="match status" value="1"/>
</dbReference>
<keyword evidence="3" id="KW-0804">Transcription</keyword>
<dbReference type="PANTHER" id="PTHR44688">
    <property type="entry name" value="DNA-BINDING TRANSCRIPTIONAL ACTIVATOR DEVR_DOSR"/>
    <property type="match status" value="1"/>
</dbReference>
<feature type="compositionally biased region" description="Basic and acidic residues" evidence="5">
    <location>
        <begin position="224"/>
        <end position="233"/>
    </location>
</feature>
<reference evidence="8 9" key="1">
    <citation type="journal article" date="2015" name="Genome Biol. Evol.">
        <title>Characterization of Three Mycobacterium spp. with Potential Use in Bioremediation by Genome Sequencing and Comparative Genomics.</title>
        <authorList>
            <person name="Das S."/>
            <person name="Pettersson B.M."/>
            <person name="Behra P.R."/>
            <person name="Ramesh M."/>
            <person name="Dasgupta S."/>
            <person name="Bhattacharya A."/>
            <person name="Kirsebom L.A."/>
        </authorList>
    </citation>
    <scope>NUCLEOTIDE SEQUENCE [LARGE SCALE GENOMIC DNA]</scope>
    <source>
        <strain evidence="8 9">DSM 43826</strain>
    </source>
</reference>
<dbReference type="InterPro" id="IPR001789">
    <property type="entry name" value="Sig_transdc_resp-reg_receiver"/>
</dbReference>
<keyword evidence="2" id="KW-0238">DNA-binding</keyword>
<dbReference type="GO" id="GO:0000160">
    <property type="term" value="P:phosphorelay signal transduction system"/>
    <property type="evidence" value="ECO:0007669"/>
    <property type="project" value="InterPro"/>
</dbReference>
<dbReference type="GO" id="GO:0006355">
    <property type="term" value="P:regulation of DNA-templated transcription"/>
    <property type="evidence" value="ECO:0007669"/>
    <property type="project" value="InterPro"/>
</dbReference>
<accession>A0A0J6WMZ0</accession>
<dbReference type="SMR" id="A0A0J6WMZ0"/>
<dbReference type="Gene3D" id="3.40.50.2300">
    <property type="match status" value="1"/>
</dbReference>
<dbReference type="CDD" id="cd06170">
    <property type="entry name" value="LuxR_C_like"/>
    <property type="match status" value="1"/>
</dbReference>
<evidence type="ECO:0000259" key="7">
    <source>
        <dbReference type="PROSITE" id="PS50110"/>
    </source>
</evidence>
<dbReference type="PROSITE" id="PS00622">
    <property type="entry name" value="HTH_LUXR_1"/>
    <property type="match status" value="1"/>
</dbReference>
<dbReference type="SUPFAM" id="SSF52172">
    <property type="entry name" value="CheY-like"/>
    <property type="match status" value="1"/>
</dbReference>
<dbReference type="STRING" id="37916.MCHLDSM_00365"/>
<organism evidence="8 9">
    <name type="scientific">Mycolicibacterium chlorophenolicum</name>
    <dbReference type="NCBI Taxonomy" id="37916"/>
    <lineage>
        <taxon>Bacteria</taxon>
        <taxon>Bacillati</taxon>
        <taxon>Actinomycetota</taxon>
        <taxon>Actinomycetes</taxon>
        <taxon>Mycobacteriales</taxon>
        <taxon>Mycobacteriaceae</taxon>
        <taxon>Mycolicibacterium</taxon>
    </lineage>
</organism>